<gene>
    <name evidence="1" type="ORF">P8A19_35860</name>
</gene>
<keyword evidence="2" id="KW-1185">Reference proteome</keyword>
<evidence type="ECO:0008006" key="3">
    <source>
        <dbReference type="Google" id="ProtNLM"/>
    </source>
</evidence>
<dbReference type="Proteomes" id="UP001235744">
    <property type="component" value="Chromosome"/>
</dbReference>
<evidence type="ECO:0000313" key="1">
    <source>
        <dbReference type="EMBL" id="WLQ60477.1"/>
    </source>
</evidence>
<dbReference type="EMBL" id="CP120988">
    <property type="protein sequence ID" value="WLQ60477.1"/>
    <property type="molecule type" value="Genomic_DNA"/>
</dbReference>
<name>A0ABY9J2U2_9ACTN</name>
<sequence length="205" mass="21427">MPTPDAYGQNIGLWQMTDPPSIPEAISLLAGGLLPRSVLRFPSASQRGATLVGAQAPVEGMLAWLQDTNLLTLYDGTQWTVLAAGAQTWTSPALASGYGNNGNSNGTIGYRLVNLFGEPTVMWRGGLLPSYSSGLPANGGMFLSVALPAAVRPTSLRTVTAACSGLTSTSLSVKVDFRPTGVVEIVTETGVTPPWISLNNVMYSL</sequence>
<dbReference type="RefSeq" id="WP_306069241.1">
    <property type="nucleotide sequence ID" value="NZ_CP120988.1"/>
</dbReference>
<protein>
    <recommendedName>
        <fullName evidence="3">Minor tail protein</fullName>
    </recommendedName>
</protein>
<proteinExistence type="predicted"/>
<reference evidence="1 2" key="1">
    <citation type="submission" date="2023-03" db="EMBL/GenBank/DDBJ databases">
        <title>Isolation and description of six Streptomyces strains from soil environments, able to metabolize different microbial glucans.</title>
        <authorList>
            <person name="Widen T."/>
            <person name="Larsbrink J."/>
        </authorList>
    </citation>
    <scope>NUCLEOTIDE SEQUENCE [LARGE SCALE GENOMIC DNA]</scope>
    <source>
        <strain evidence="1 2">Alt2</strain>
    </source>
</reference>
<accession>A0ABY9J2U2</accession>
<organism evidence="1 2">
    <name type="scientific">Streptomyces poriferorum</name>
    <dbReference type="NCBI Taxonomy" id="2798799"/>
    <lineage>
        <taxon>Bacteria</taxon>
        <taxon>Bacillati</taxon>
        <taxon>Actinomycetota</taxon>
        <taxon>Actinomycetes</taxon>
        <taxon>Kitasatosporales</taxon>
        <taxon>Streptomycetaceae</taxon>
        <taxon>Streptomyces</taxon>
    </lineage>
</organism>
<evidence type="ECO:0000313" key="2">
    <source>
        <dbReference type="Proteomes" id="UP001235744"/>
    </source>
</evidence>